<dbReference type="RefSeq" id="WP_266062737.1">
    <property type="nucleotide sequence ID" value="NZ_JAPKFM010000018.1"/>
</dbReference>
<name>A0A9X3D6G3_9ACTN</name>
<dbReference type="Proteomes" id="UP001143347">
    <property type="component" value="Unassembled WGS sequence"/>
</dbReference>
<comment type="caution">
    <text evidence="5">The sequence shown here is derived from an EMBL/GenBank/DDBJ whole genome shotgun (WGS) entry which is preliminary data.</text>
</comment>
<sequence>MAAELKLGLKASAEQFDPRELVEIAVLAEEHGLDSVTVSDHFQPWRHNGGHAPFSLAWMAAVGERTKRVQIGTSVMTPTFRYNPAVIAQAFASMGCMYPGRIMLGVGTGEALNEYATGFQGEWPEFKERFARLRESIRLMRELWTGEEVNFDGEYYKTQGAYMYDVPEQPIPVYVAAGGPVVARYAGRAGDGFICTSGKGAELYQEKLIPAVKEGAEKAERDFEQIDRMIEIKISYDPDPELALENTRFWAPLSLTAEQKHSVNSSTEMERLADELPIEQVAKRWIVASDPDEAVEKVKFYTDSGLNHLVFHAPGHDQRRFLENFEKDLAPRLRKLSV</sequence>
<dbReference type="InterPro" id="IPR011251">
    <property type="entry name" value="Luciferase-like_dom"/>
</dbReference>
<dbReference type="EMBL" id="JAPKFM010000018">
    <property type="protein sequence ID" value="MCX2965665.1"/>
    <property type="molecule type" value="Genomic_DNA"/>
</dbReference>
<dbReference type="GO" id="GO:0005975">
    <property type="term" value="P:carbohydrate metabolic process"/>
    <property type="evidence" value="ECO:0007669"/>
    <property type="project" value="UniProtKB-UniRule"/>
</dbReference>
<accession>A0A9X3D6G3</accession>
<dbReference type="AlphaFoldDB" id="A0A9X3D6G3"/>
<feature type="active site" description="Proton donor" evidence="3">
    <location>
        <position position="41"/>
    </location>
</feature>
<feature type="binding site" evidence="3">
    <location>
        <position position="113"/>
    </location>
    <ligand>
        <name>coenzyme F420-(gamma-Glu)n</name>
        <dbReference type="ChEBI" id="CHEBI:133980"/>
    </ligand>
</feature>
<dbReference type="PANTHER" id="PTHR43244">
    <property type="match status" value="1"/>
</dbReference>
<dbReference type="GO" id="GO:0070967">
    <property type="term" value="F:coenzyme F420 binding"/>
    <property type="evidence" value="ECO:0007669"/>
    <property type="project" value="UniProtKB-UniRule"/>
</dbReference>
<dbReference type="EC" id="1.1.98.2" evidence="3"/>
<evidence type="ECO:0000313" key="6">
    <source>
        <dbReference type="Proteomes" id="UP001143347"/>
    </source>
</evidence>
<feature type="binding site" evidence="3">
    <location>
        <position position="284"/>
    </location>
    <ligand>
        <name>substrate</name>
    </ligand>
</feature>
<feature type="binding site" evidence="3">
    <location>
        <begin position="108"/>
        <end position="109"/>
    </location>
    <ligand>
        <name>coenzyme F420-(gamma-Glu)n</name>
        <dbReference type="ChEBI" id="CHEBI:133980"/>
    </ligand>
</feature>
<dbReference type="InterPro" id="IPR019945">
    <property type="entry name" value="F420_G6P_DH-rel"/>
</dbReference>
<dbReference type="CDD" id="cd01097">
    <property type="entry name" value="Tetrahydromethanopterin_reductase"/>
    <property type="match status" value="1"/>
</dbReference>
<feature type="domain" description="Luciferase-like" evidence="4">
    <location>
        <begin position="11"/>
        <end position="307"/>
    </location>
</feature>
<evidence type="ECO:0000313" key="5">
    <source>
        <dbReference type="EMBL" id="MCX2965665.1"/>
    </source>
</evidence>
<feature type="binding site" evidence="3">
    <location>
        <position position="40"/>
    </location>
    <ligand>
        <name>coenzyme F420-(gamma-Glu)n</name>
        <dbReference type="ChEBI" id="CHEBI:133980"/>
    </ligand>
</feature>
<reference evidence="5" key="1">
    <citation type="submission" date="2022-10" db="EMBL/GenBank/DDBJ databases">
        <title>WGS of marine actinomycetes from Thailand.</title>
        <authorList>
            <person name="Thawai C."/>
        </authorList>
    </citation>
    <scope>NUCLEOTIDE SEQUENCE</scope>
    <source>
        <strain evidence="5">SW21</strain>
    </source>
</reference>
<feature type="binding site" evidence="3">
    <location>
        <begin position="181"/>
        <end position="182"/>
    </location>
    <ligand>
        <name>coenzyme F420-(gamma-Glu)n</name>
        <dbReference type="ChEBI" id="CHEBI:133980"/>
    </ligand>
</feature>
<dbReference type="Pfam" id="PF00296">
    <property type="entry name" value="Bac_luciferase"/>
    <property type="match status" value="1"/>
</dbReference>
<feature type="binding site" evidence="3">
    <location>
        <position position="260"/>
    </location>
    <ligand>
        <name>substrate</name>
    </ligand>
</feature>
<feature type="binding site" evidence="3">
    <location>
        <begin position="178"/>
        <end position="179"/>
    </location>
    <ligand>
        <name>coenzyme F420-(gamma-Glu)n</name>
        <dbReference type="ChEBI" id="CHEBI:133980"/>
    </ligand>
</feature>
<dbReference type="GO" id="GO:0016705">
    <property type="term" value="F:oxidoreductase activity, acting on paired donors, with incorporation or reduction of molecular oxygen"/>
    <property type="evidence" value="ECO:0007669"/>
    <property type="project" value="InterPro"/>
</dbReference>
<evidence type="ECO:0000256" key="1">
    <source>
        <dbReference type="ARBA" id="ARBA00023002"/>
    </source>
</evidence>
<feature type="binding site" evidence="3">
    <location>
        <position position="199"/>
    </location>
    <ligand>
        <name>substrate</name>
    </ligand>
</feature>
<dbReference type="SUPFAM" id="SSF51679">
    <property type="entry name" value="Bacterial luciferase-like"/>
    <property type="match status" value="1"/>
</dbReference>
<gene>
    <name evidence="3 5" type="primary">fgd</name>
    <name evidence="5" type="ORF">OSB52_16380</name>
</gene>
<keyword evidence="1 3" id="KW-0560">Oxidoreductase</keyword>
<dbReference type="Gene3D" id="3.20.20.30">
    <property type="entry name" value="Luciferase-like domain"/>
    <property type="match status" value="1"/>
</dbReference>
<dbReference type="GO" id="GO:0052749">
    <property type="term" value="F:glucose-6-phosphate dehydrogenase (coenzyme F420) activity"/>
    <property type="evidence" value="ECO:0007669"/>
    <property type="project" value="UniProtKB-EC"/>
</dbReference>
<dbReference type="NCBIfam" id="TIGR03557">
    <property type="entry name" value="F420_G6P_family"/>
    <property type="match status" value="1"/>
</dbReference>
<dbReference type="NCBIfam" id="TIGR03554">
    <property type="entry name" value="F420_G6P_DH"/>
    <property type="match status" value="1"/>
</dbReference>
<proteinExistence type="inferred from homology"/>
<organism evidence="5 6">
    <name type="scientific">Gordonia aquimaris</name>
    <dbReference type="NCBI Taxonomy" id="2984863"/>
    <lineage>
        <taxon>Bacteria</taxon>
        <taxon>Bacillati</taxon>
        <taxon>Actinomycetota</taxon>
        <taxon>Actinomycetes</taxon>
        <taxon>Mycobacteriales</taxon>
        <taxon>Gordoniaceae</taxon>
        <taxon>Gordonia</taxon>
    </lineage>
</organism>
<comment type="similarity">
    <text evidence="3">Belongs to the F420-dependent glucose-6-phosphate dehydrogenase family.</text>
</comment>
<feature type="binding site" evidence="3">
    <location>
        <position position="196"/>
    </location>
    <ligand>
        <name>substrate</name>
    </ligand>
</feature>
<comment type="subunit">
    <text evidence="3">Homodimer.</text>
</comment>
<dbReference type="InterPro" id="IPR019944">
    <property type="entry name" value="F420-dep_G6P_DH"/>
</dbReference>
<comment type="catalytic activity">
    <reaction evidence="3">
        <text>oxidized coenzyme F420-(gamma-L-Glu)(n) + D-glucose 6-phosphate + H(+) = 6-phospho-D-glucono-1,5-lactone + reduced coenzyme F420-(gamma-L-Glu)(n)</text>
        <dbReference type="Rhea" id="RHEA:27294"/>
        <dbReference type="Rhea" id="RHEA-COMP:12939"/>
        <dbReference type="Rhea" id="RHEA-COMP:14378"/>
        <dbReference type="ChEBI" id="CHEBI:15378"/>
        <dbReference type="ChEBI" id="CHEBI:57955"/>
        <dbReference type="ChEBI" id="CHEBI:61548"/>
        <dbReference type="ChEBI" id="CHEBI:133980"/>
        <dbReference type="ChEBI" id="CHEBI:139511"/>
        <dbReference type="EC" id="1.1.98.2"/>
    </reaction>
</comment>
<evidence type="ECO:0000256" key="3">
    <source>
        <dbReference type="HAMAP-Rule" id="MF_02123"/>
    </source>
</evidence>
<protein>
    <recommendedName>
        <fullName evidence="3">F420-dependent glucose-6-phosphate dehydrogenase</fullName>
        <shortName evidence="3">FGD</shortName>
        <shortName evidence="3">G6PD</shortName>
        <ecNumber evidence="3">1.1.98.2</ecNumber>
    </recommendedName>
</protein>
<dbReference type="InterPro" id="IPR050564">
    <property type="entry name" value="F420-G6PD/mer"/>
</dbReference>
<keyword evidence="2 3" id="KW-0119">Carbohydrate metabolism</keyword>
<dbReference type="PANTHER" id="PTHR43244:SF1">
    <property type="entry name" value="5,10-METHYLENETETRAHYDROMETHANOPTERIN REDUCTASE"/>
    <property type="match status" value="1"/>
</dbReference>
<feature type="active site" description="Proton acceptor" evidence="3">
    <location>
        <position position="110"/>
    </location>
</feature>
<feature type="binding site" evidence="3">
    <location>
        <position position="77"/>
    </location>
    <ligand>
        <name>coenzyme F420-(gamma-Glu)n</name>
        <dbReference type="ChEBI" id="CHEBI:133980"/>
    </ligand>
</feature>
<dbReference type="InterPro" id="IPR036661">
    <property type="entry name" value="Luciferase-like_sf"/>
</dbReference>
<keyword evidence="6" id="KW-1185">Reference proteome</keyword>
<evidence type="ECO:0000256" key="2">
    <source>
        <dbReference type="ARBA" id="ARBA00023277"/>
    </source>
</evidence>
<comment type="function">
    <text evidence="3">Catalyzes the coenzyme F420-dependent oxidation of glucose 6-phosphate (G6P) to 6-phosphogluconolactone.</text>
</comment>
<evidence type="ECO:0000259" key="4">
    <source>
        <dbReference type="Pfam" id="PF00296"/>
    </source>
</evidence>
<dbReference type="HAMAP" id="MF_02123">
    <property type="entry name" value="F420_G6P_DH"/>
    <property type="match status" value="1"/>
</dbReference>